<dbReference type="InterPro" id="IPR036291">
    <property type="entry name" value="NAD(P)-bd_dom_sf"/>
</dbReference>
<dbReference type="Gene3D" id="3.40.50.720">
    <property type="entry name" value="NAD(P)-binding Rossmann-like Domain"/>
    <property type="match status" value="1"/>
</dbReference>
<dbReference type="InterPro" id="IPR020904">
    <property type="entry name" value="Sc_DH/Rdtase_CS"/>
</dbReference>
<name>A0ABY6BF79_9GAMM</name>
<dbReference type="InterPro" id="IPR002347">
    <property type="entry name" value="SDR_fam"/>
</dbReference>
<dbReference type="PRINTS" id="PR00080">
    <property type="entry name" value="SDRFAMILY"/>
</dbReference>
<comment type="similarity">
    <text evidence="1 3">Belongs to the short-chain dehydrogenases/reductases (SDR) family.</text>
</comment>
<protein>
    <submittedName>
        <fullName evidence="4">SDR family NAD(P)-dependent oxidoreductase</fullName>
    </submittedName>
</protein>
<dbReference type="PROSITE" id="PS00061">
    <property type="entry name" value="ADH_SHORT"/>
    <property type="match status" value="1"/>
</dbReference>
<accession>A0ABY6BF79</accession>
<evidence type="ECO:0000256" key="1">
    <source>
        <dbReference type="ARBA" id="ARBA00006484"/>
    </source>
</evidence>
<dbReference type="PANTHER" id="PTHR44196:SF1">
    <property type="entry name" value="DEHYDROGENASE_REDUCTASE SDR FAMILY MEMBER 7B"/>
    <property type="match status" value="1"/>
</dbReference>
<dbReference type="CDD" id="cd05233">
    <property type="entry name" value="SDR_c"/>
    <property type="match status" value="1"/>
</dbReference>
<dbReference type="RefSeq" id="WP_261695650.1">
    <property type="nucleotide sequence ID" value="NZ_CP104694.1"/>
</dbReference>
<proteinExistence type="inferred from homology"/>
<dbReference type="Proteomes" id="UP001064632">
    <property type="component" value="Chromosome"/>
</dbReference>
<dbReference type="PRINTS" id="PR00081">
    <property type="entry name" value="GDHRDH"/>
</dbReference>
<dbReference type="PANTHER" id="PTHR44196">
    <property type="entry name" value="DEHYDROGENASE/REDUCTASE SDR FAMILY MEMBER 7B"/>
    <property type="match status" value="1"/>
</dbReference>
<evidence type="ECO:0000256" key="3">
    <source>
        <dbReference type="RuleBase" id="RU000363"/>
    </source>
</evidence>
<evidence type="ECO:0000313" key="4">
    <source>
        <dbReference type="EMBL" id="UXI68691.1"/>
    </source>
</evidence>
<dbReference type="SUPFAM" id="SSF51735">
    <property type="entry name" value="NAD(P)-binding Rossmann-fold domains"/>
    <property type="match status" value="1"/>
</dbReference>
<keyword evidence="2" id="KW-0560">Oxidoreductase</keyword>
<organism evidence="4 5">
    <name type="scientific">Tahibacter amnicola</name>
    <dbReference type="NCBI Taxonomy" id="2976241"/>
    <lineage>
        <taxon>Bacteria</taxon>
        <taxon>Pseudomonadati</taxon>
        <taxon>Pseudomonadota</taxon>
        <taxon>Gammaproteobacteria</taxon>
        <taxon>Lysobacterales</taxon>
        <taxon>Rhodanobacteraceae</taxon>
        <taxon>Tahibacter</taxon>
    </lineage>
</organism>
<evidence type="ECO:0000256" key="2">
    <source>
        <dbReference type="ARBA" id="ARBA00023002"/>
    </source>
</evidence>
<sequence length="268" mass="29013">MRNNRVLITGAGSGLGRALALRYARAGWQVGVADIRADRADAVCEEIQALGARGDAFQVDVGSDTSVEALRDDVVARWGDLDLLINNAGVSSAGDVADTPLDDWRWMLEINLLSVVRGCRAFLPIFLARGRGHIVNTASFAGLAGAAGLASYSVAKAGVVALSDSLRAEMALCKSGVRVSVVCPSFFRTNLLENFRGPEKTRAIADRLMTRATESADDIAAFVFDGVAAGRYLLIPTAAERLRWRIRRFFPDFYFRKLITAQRAAMDK</sequence>
<dbReference type="EMBL" id="CP104694">
    <property type="protein sequence ID" value="UXI68691.1"/>
    <property type="molecule type" value="Genomic_DNA"/>
</dbReference>
<evidence type="ECO:0000313" key="5">
    <source>
        <dbReference type="Proteomes" id="UP001064632"/>
    </source>
</evidence>
<keyword evidence="5" id="KW-1185">Reference proteome</keyword>
<dbReference type="Pfam" id="PF00106">
    <property type="entry name" value="adh_short"/>
    <property type="match status" value="1"/>
</dbReference>
<gene>
    <name evidence="4" type="ORF">N4264_03295</name>
</gene>
<reference evidence="4" key="1">
    <citation type="submission" date="2022-09" db="EMBL/GenBank/DDBJ databases">
        <title>Tahibacter sp. nov., isolated from a fresh water.</title>
        <authorList>
            <person name="Baek J.H."/>
            <person name="Lee J.K."/>
            <person name="Kim J.M."/>
            <person name="Jeon C.O."/>
        </authorList>
    </citation>
    <scope>NUCLEOTIDE SEQUENCE</scope>
    <source>
        <strain evidence="4">W38</strain>
    </source>
</reference>